<name>A0A6C0ECT8_9ZZZZ</name>
<organism evidence="1">
    <name type="scientific">viral metagenome</name>
    <dbReference type="NCBI Taxonomy" id="1070528"/>
    <lineage>
        <taxon>unclassified sequences</taxon>
        <taxon>metagenomes</taxon>
        <taxon>organismal metagenomes</taxon>
    </lineage>
</organism>
<protein>
    <submittedName>
        <fullName evidence="1">Uncharacterized protein</fullName>
    </submittedName>
</protein>
<proteinExistence type="predicted"/>
<dbReference type="EMBL" id="MN739790">
    <property type="protein sequence ID" value="QHT26451.1"/>
    <property type="molecule type" value="Genomic_DNA"/>
</dbReference>
<dbReference type="AlphaFoldDB" id="A0A6C0ECT8"/>
<evidence type="ECO:0000313" key="1">
    <source>
        <dbReference type="EMBL" id="QHT26451.1"/>
    </source>
</evidence>
<sequence>MSSLIQTNLVNNIKKSFYNFVNISTTSVKSSFPLVTTVDPNDFAVAELNSGGSSSQTYNVTSTDVQNGYLIFDLSATVGEEAADLNIVLNSTNLTSLSDGFYILTIIWNGVEIPNSNTISITVSNFSYGFSMLYGGPSTADQLPSAATVEIGDDTISNTNTIFYLPFYKNSTTYTMYV</sequence>
<accession>A0A6C0ECT8</accession>
<reference evidence="1" key="1">
    <citation type="journal article" date="2020" name="Nature">
        <title>Giant virus diversity and host interactions through global metagenomics.</title>
        <authorList>
            <person name="Schulz F."/>
            <person name="Roux S."/>
            <person name="Paez-Espino D."/>
            <person name="Jungbluth S."/>
            <person name="Walsh D.A."/>
            <person name="Denef V.J."/>
            <person name="McMahon K.D."/>
            <person name="Konstantinidis K.T."/>
            <person name="Eloe-Fadrosh E.A."/>
            <person name="Kyrpides N.C."/>
            <person name="Woyke T."/>
        </authorList>
    </citation>
    <scope>NUCLEOTIDE SEQUENCE</scope>
    <source>
        <strain evidence="1">GVMAG-M-3300023179-27</strain>
    </source>
</reference>